<dbReference type="InterPro" id="IPR013767">
    <property type="entry name" value="PAS_fold"/>
</dbReference>
<dbReference type="InterPro" id="IPR000014">
    <property type="entry name" value="PAS"/>
</dbReference>
<dbReference type="Gene3D" id="1.10.8.60">
    <property type="match status" value="1"/>
</dbReference>
<feature type="domain" description="Sigma-54 factor interaction" evidence="5">
    <location>
        <begin position="320"/>
        <end position="544"/>
    </location>
</feature>
<evidence type="ECO:0000259" key="6">
    <source>
        <dbReference type="PROSITE" id="PS50112"/>
    </source>
</evidence>
<feature type="domain" description="PAS" evidence="6">
    <location>
        <begin position="191"/>
        <end position="244"/>
    </location>
</feature>
<dbReference type="CDD" id="cd00009">
    <property type="entry name" value="AAA"/>
    <property type="match status" value="1"/>
</dbReference>
<dbReference type="Pfam" id="PF00989">
    <property type="entry name" value="PAS"/>
    <property type="match status" value="1"/>
</dbReference>
<dbReference type="InterPro" id="IPR058031">
    <property type="entry name" value="AAA_lid_NorR"/>
</dbReference>
<evidence type="ECO:0000256" key="3">
    <source>
        <dbReference type="ARBA" id="ARBA00023015"/>
    </source>
</evidence>
<evidence type="ECO:0000256" key="1">
    <source>
        <dbReference type="ARBA" id="ARBA00022741"/>
    </source>
</evidence>
<dbReference type="SMART" id="SM00382">
    <property type="entry name" value="AAA"/>
    <property type="match status" value="1"/>
</dbReference>
<dbReference type="InterPro" id="IPR003593">
    <property type="entry name" value="AAA+_ATPase"/>
</dbReference>
<evidence type="ECO:0000313" key="7">
    <source>
        <dbReference type="EMBL" id="MFC4768071.1"/>
    </source>
</evidence>
<evidence type="ECO:0000313" key="8">
    <source>
        <dbReference type="Proteomes" id="UP001596002"/>
    </source>
</evidence>
<keyword evidence="3" id="KW-0805">Transcription regulation</keyword>
<keyword evidence="8" id="KW-1185">Reference proteome</keyword>
<dbReference type="PANTHER" id="PTHR32071">
    <property type="entry name" value="TRANSCRIPTIONAL REGULATORY PROTEIN"/>
    <property type="match status" value="1"/>
</dbReference>
<gene>
    <name evidence="7" type="ORF">ACFO8Q_11995</name>
</gene>
<dbReference type="Pfam" id="PF02954">
    <property type="entry name" value="HTH_8"/>
    <property type="match status" value="1"/>
</dbReference>
<accession>A0ABV9Q0P2</accession>
<dbReference type="SUPFAM" id="SSF55785">
    <property type="entry name" value="PYP-like sensor domain (PAS domain)"/>
    <property type="match status" value="1"/>
</dbReference>
<dbReference type="InterPro" id="IPR002197">
    <property type="entry name" value="HTH_Fis"/>
</dbReference>
<reference evidence="8" key="1">
    <citation type="journal article" date="2019" name="Int. J. Syst. Evol. Microbiol.">
        <title>The Global Catalogue of Microorganisms (GCM) 10K type strain sequencing project: providing services to taxonomists for standard genome sequencing and annotation.</title>
        <authorList>
            <consortium name="The Broad Institute Genomics Platform"/>
            <consortium name="The Broad Institute Genome Sequencing Center for Infectious Disease"/>
            <person name="Wu L."/>
            <person name="Ma J."/>
        </authorList>
    </citation>
    <scope>NUCLEOTIDE SEQUENCE [LARGE SCALE GENOMIC DNA]</scope>
    <source>
        <strain evidence="8">WYCCWR 12678</strain>
    </source>
</reference>
<dbReference type="SMART" id="SM00091">
    <property type="entry name" value="PAS"/>
    <property type="match status" value="1"/>
</dbReference>
<dbReference type="InterPro" id="IPR027417">
    <property type="entry name" value="P-loop_NTPase"/>
</dbReference>
<dbReference type="PROSITE" id="PS50045">
    <property type="entry name" value="SIGMA54_INTERACT_4"/>
    <property type="match status" value="1"/>
</dbReference>
<dbReference type="Pfam" id="PF06506">
    <property type="entry name" value="PrpR_N"/>
    <property type="match status" value="1"/>
</dbReference>
<dbReference type="EMBL" id="JBHSHC010000096">
    <property type="protein sequence ID" value="MFC4768071.1"/>
    <property type="molecule type" value="Genomic_DNA"/>
</dbReference>
<dbReference type="SUPFAM" id="SSF52540">
    <property type="entry name" value="P-loop containing nucleoside triphosphate hydrolases"/>
    <property type="match status" value="1"/>
</dbReference>
<keyword evidence="1" id="KW-0547">Nucleotide-binding</keyword>
<keyword evidence="4" id="KW-0804">Transcription</keyword>
<dbReference type="PANTHER" id="PTHR32071:SF57">
    <property type="entry name" value="C4-DICARBOXYLATE TRANSPORT TRANSCRIPTIONAL REGULATORY PROTEIN DCTD"/>
    <property type="match status" value="1"/>
</dbReference>
<dbReference type="NCBIfam" id="TIGR00229">
    <property type="entry name" value="sensory_box"/>
    <property type="match status" value="1"/>
</dbReference>
<sequence length="624" mass="69575">MSKILVIAPYQGLKDLFLEVNEELNKDIYVEVGDLYKGLSIAKSMEGKGYDVIISRGATARLLRENCGIPVVEVKISGYDIMRTLTLVKGYPGKIGLMSYRTIIEGADVIGTLLDMNLTFFPIREDQEVESRIKEVIDQGIQVIIGDVISTSVAARLGLNSILITSGKEAVMESIRDAEHLAFYTKKEKERIQLLEAIISCSRDGIVAVNAAGEIYAFNQKAEELLGINAGQALGKRPEEINPQLQLDSDIEREGQSSDDVVTLNGEKVMISKNPIRSEEQRLGAVAILQTVSKIQKVESQIRNKLAGGGLRARMHFNHLVATSEIMKETIQAAKQYSKNKFPILIYGEAGTGKTSFAQAIHNASDRKEFPFVFLNCESYKEEQLELEIFGYEGNEDNKRGVFELADGGTLFIDAIGKMPLSIQAKLINVLQEKKVVRLNGKKAIPIDVRLIAANAQNLKNHVADGEFREDLFHLINTGSLTIPPLRERKEDIDELVRWFIASLNPALGKQIVGLRPEVMKRLKEANWPGNVMELKNVVRKLCITGKAPFIKLEDVESILDDLFKERIILPAGTGLDISGKTLVQLEKEIITQVLIEEEYNQSKAAKRLGINRSTLWRKIKDME</sequence>
<dbReference type="InterPro" id="IPR002078">
    <property type="entry name" value="Sigma_54_int"/>
</dbReference>
<dbReference type="Gene3D" id="3.30.450.20">
    <property type="entry name" value="PAS domain"/>
    <property type="match status" value="1"/>
</dbReference>
<name>A0ABV9Q0P2_9BACL</name>
<dbReference type="Gene3D" id="3.40.50.10660">
    <property type="entry name" value="PrpR receptor domain-like"/>
    <property type="match status" value="1"/>
</dbReference>
<dbReference type="SUPFAM" id="SSF159800">
    <property type="entry name" value="PrpR receptor domain-like"/>
    <property type="match status" value="1"/>
</dbReference>
<evidence type="ECO:0000259" key="5">
    <source>
        <dbReference type="PROSITE" id="PS50045"/>
    </source>
</evidence>
<dbReference type="Pfam" id="PF25601">
    <property type="entry name" value="AAA_lid_14"/>
    <property type="match status" value="1"/>
</dbReference>
<dbReference type="PROSITE" id="PS50112">
    <property type="entry name" value="PAS"/>
    <property type="match status" value="1"/>
</dbReference>
<dbReference type="InterPro" id="IPR010524">
    <property type="entry name" value="Sig_transdc_resp-reg_PrpR_N"/>
</dbReference>
<proteinExistence type="predicted"/>
<dbReference type="PRINTS" id="PR01590">
    <property type="entry name" value="HTHFIS"/>
</dbReference>
<evidence type="ECO:0000256" key="4">
    <source>
        <dbReference type="ARBA" id="ARBA00023163"/>
    </source>
</evidence>
<dbReference type="Gene3D" id="3.40.50.2300">
    <property type="match status" value="1"/>
</dbReference>
<dbReference type="Proteomes" id="UP001596002">
    <property type="component" value="Unassembled WGS sequence"/>
</dbReference>
<keyword evidence="2" id="KW-0067">ATP-binding</keyword>
<organism evidence="7 8">
    <name type="scientific">Effusibacillus consociatus</name>
    <dbReference type="NCBI Taxonomy" id="1117041"/>
    <lineage>
        <taxon>Bacteria</taxon>
        <taxon>Bacillati</taxon>
        <taxon>Bacillota</taxon>
        <taxon>Bacilli</taxon>
        <taxon>Bacillales</taxon>
        <taxon>Alicyclobacillaceae</taxon>
        <taxon>Effusibacillus</taxon>
    </lineage>
</organism>
<dbReference type="InterPro" id="IPR035965">
    <property type="entry name" value="PAS-like_dom_sf"/>
</dbReference>
<dbReference type="Pfam" id="PF00158">
    <property type="entry name" value="Sigma54_activat"/>
    <property type="match status" value="1"/>
</dbReference>
<dbReference type="RefSeq" id="WP_380025990.1">
    <property type="nucleotide sequence ID" value="NZ_JBHSHC010000096.1"/>
</dbReference>
<protein>
    <submittedName>
        <fullName evidence="7">PrpR N-terminal domain-containing protein</fullName>
    </submittedName>
</protein>
<comment type="caution">
    <text evidence="7">The sequence shown here is derived from an EMBL/GenBank/DDBJ whole genome shotgun (WGS) entry which is preliminary data.</text>
</comment>
<dbReference type="InterPro" id="IPR009057">
    <property type="entry name" value="Homeodomain-like_sf"/>
</dbReference>
<evidence type="ECO:0000256" key="2">
    <source>
        <dbReference type="ARBA" id="ARBA00022840"/>
    </source>
</evidence>
<dbReference type="Gene3D" id="3.40.50.300">
    <property type="entry name" value="P-loop containing nucleotide triphosphate hydrolases"/>
    <property type="match status" value="1"/>
</dbReference>
<dbReference type="Gene3D" id="1.10.10.60">
    <property type="entry name" value="Homeodomain-like"/>
    <property type="match status" value="1"/>
</dbReference>
<dbReference type="SUPFAM" id="SSF46689">
    <property type="entry name" value="Homeodomain-like"/>
    <property type="match status" value="1"/>
</dbReference>